<comment type="similarity">
    <text evidence="2 10">Belongs to the mitochondrial carrier (TC 2.A.29) family.</text>
</comment>
<dbReference type="Proteomes" id="UP000568158">
    <property type="component" value="Unassembled WGS sequence"/>
</dbReference>
<evidence type="ECO:0000256" key="2">
    <source>
        <dbReference type="ARBA" id="ARBA00006375"/>
    </source>
</evidence>
<dbReference type="SUPFAM" id="SSF103506">
    <property type="entry name" value="Mitochondrial carrier"/>
    <property type="match status" value="1"/>
</dbReference>
<dbReference type="GO" id="GO:0015228">
    <property type="term" value="F:coenzyme A transmembrane transporter activity"/>
    <property type="evidence" value="ECO:0007669"/>
    <property type="project" value="TreeGrafter"/>
</dbReference>
<dbReference type="AlphaFoldDB" id="A0A7D9H1R8"/>
<dbReference type="GO" id="GO:0015230">
    <property type="term" value="F:FAD transmembrane transporter activity"/>
    <property type="evidence" value="ECO:0007669"/>
    <property type="project" value="TreeGrafter"/>
</dbReference>
<evidence type="ECO:0000256" key="9">
    <source>
        <dbReference type="PROSITE-ProRule" id="PRU00282"/>
    </source>
</evidence>
<feature type="repeat" description="Solcar" evidence="9">
    <location>
        <begin position="36"/>
        <end position="134"/>
    </location>
</feature>
<feature type="transmembrane region" description="Helical" evidence="11">
    <location>
        <begin position="39"/>
        <end position="60"/>
    </location>
</feature>
<keyword evidence="7 9" id="KW-0472">Membrane</keyword>
<evidence type="ECO:0000256" key="5">
    <source>
        <dbReference type="ARBA" id="ARBA00022737"/>
    </source>
</evidence>
<name>A0A7D9H1R8_DEKBR</name>
<dbReference type="InterPro" id="IPR052217">
    <property type="entry name" value="Mito/Peroxisomal_Carrier"/>
</dbReference>
<organism evidence="13 14">
    <name type="scientific">Dekkera bruxellensis</name>
    <name type="common">Brettanomyces custersii</name>
    <dbReference type="NCBI Taxonomy" id="5007"/>
    <lineage>
        <taxon>Eukaryota</taxon>
        <taxon>Fungi</taxon>
        <taxon>Dikarya</taxon>
        <taxon>Ascomycota</taxon>
        <taxon>Saccharomycotina</taxon>
        <taxon>Pichiomycetes</taxon>
        <taxon>Pichiales</taxon>
        <taxon>Pichiaceae</taxon>
        <taxon>Brettanomyces</taxon>
    </lineage>
</organism>
<dbReference type="GO" id="GO:0051724">
    <property type="term" value="F:NAD transmembrane transporter activity"/>
    <property type="evidence" value="ECO:0007669"/>
    <property type="project" value="TreeGrafter"/>
</dbReference>
<comment type="subcellular location">
    <subcellularLocation>
        <location evidence="1">Peroxisome membrane</location>
        <topology evidence="1">Multi-pass membrane protein</topology>
    </subcellularLocation>
</comment>
<evidence type="ECO:0000313" key="14">
    <source>
        <dbReference type="Proteomes" id="UP000478008"/>
    </source>
</evidence>
<dbReference type="Pfam" id="PF00153">
    <property type="entry name" value="Mito_carr"/>
    <property type="match status" value="3"/>
</dbReference>
<sequence length="342" mass="37918">MTFQVKDSQIRVRAIVIEREEPEIDEEEVELNTSTASSFTHAVAGGLASMVSLILVYPLASLATTAQAGPEASTVKAKTVQSDVNIKTTEGRKEALTKALTTVKELYAGLSPALVGIMATNSVYYYFYELTAKKLRAISGKSNDIHGLSAKQSIIAGIVGGIVSRIVTNPIWVANTRMTVSKGKAGSQFKVMYDIVKNEGWKKLFAGLTPALTLVSNPVIQYTIFEQLKTLVVSKKRHALTAFDALYLGAISKFIATLLTYPYYTVRARMHMAKGECANMYQIMKRILKEEGISSFYNGLGFKLLQSIIGSGFLFYFKEEFVLQTQYILRRILAFRRKRLSN</sequence>
<evidence type="ECO:0000313" key="12">
    <source>
        <dbReference type="EMBL" id="KAF6010245.1"/>
    </source>
</evidence>
<protein>
    <submittedName>
        <fullName evidence="13">DEBR0S5_02322g1_1</fullName>
    </submittedName>
</protein>
<feature type="repeat" description="Solcar" evidence="9">
    <location>
        <begin position="240"/>
        <end position="324"/>
    </location>
</feature>
<feature type="transmembrane region" description="Helical" evidence="11">
    <location>
        <begin position="204"/>
        <end position="225"/>
    </location>
</feature>
<evidence type="ECO:0000256" key="4">
    <source>
        <dbReference type="ARBA" id="ARBA00022692"/>
    </source>
</evidence>
<evidence type="ECO:0000256" key="3">
    <source>
        <dbReference type="ARBA" id="ARBA00022448"/>
    </source>
</evidence>
<keyword evidence="4 9" id="KW-0812">Transmembrane</keyword>
<feature type="transmembrane region" description="Helical" evidence="11">
    <location>
        <begin position="245"/>
        <end position="264"/>
    </location>
</feature>
<keyword evidence="8" id="KW-0576">Peroxisome</keyword>
<keyword evidence="5" id="KW-0677">Repeat</keyword>
<evidence type="ECO:0000256" key="11">
    <source>
        <dbReference type="SAM" id="Phobius"/>
    </source>
</evidence>
<reference evidence="12 15" key="2">
    <citation type="journal article" date="2020" name="Appl. Microbiol. Biotechnol.">
        <title>Targeted gene deletion in Brettanomyces bruxellensis with an expression-free CRISPR-Cas9 system.</title>
        <authorList>
            <person name="Varela C."/>
            <person name="Bartel C."/>
            <person name="Onetto C."/>
            <person name="Borneman A."/>
        </authorList>
    </citation>
    <scope>NUCLEOTIDE SEQUENCE [LARGE SCALE GENOMIC DNA]</scope>
    <source>
        <strain evidence="12 15">AWRI1613</strain>
    </source>
</reference>
<dbReference type="Proteomes" id="UP000478008">
    <property type="component" value="Unassembled WGS sequence"/>
</dbReference>
<accession>A0A7D9H1R8</accession>
<evidence type="ECO:0000256" key="7">
    <source>
        <dbReference type="ARBA" id="ARBA00023136"/>
    </source>
</evidence>
<dbReference type="PROSITE" id="PS50920">
    <property type="entry name" value="SOLCAR"/>
    <property type="match status" value="3"/>
</dbReference>
<dbReference type="GO" id="GO:0005347">
    <property type="term" value="F:ATP transmembrane transporter activity"/>
    <property type="evidence" value="ECO:0007669"/>
    <property type="project" value="TreeGrafter"/>
</dbReference>
<evidence type="ECO:0000256" key="6">
    <source>
        <dbReference type="ARBA" id="ARBA00022989"/>
    </source>
</evidence>
<proteinExistence type="inferred from homology"/>
<dbReference type="PANTHER" id="PTHR45939:SF5">
    <property type="entry name" value="PEROXISOMAL MEMBRANE PROTEIN PMP34"/>
    <property type="match status" value="1"/>
</dbReference>
<keyword evidence="14" id="KW-1185">Reference proteome</keyword>
<dbReference type="InterPro" id="IPR023395">
    <property type="entry name" value="MCP_dom_sf"/>
</dbReference>
<gene>
    <name evidence="13" type="ORF">DEBR0S5_02322G</name>
    <name evidence="12" type="ORF">HII12_002952</name>
</gene>
<dbReference type="GO" id="GO:0080122">
    <property type="term" value="F:AMP transmembrane transporter activity"/>
    <property type="evidence" value="ECO:0007669"/>
    <property type="project" value="TreeGrafter"/>
</dbReference>
<evidence type="ECO:0000313" key="15">
    <source>
        <dbReference type="Proteomes" id="UP000568158"/>
    </source>
</evidence>
<dbReference type="GO" id="GO:0015217">
    <property type="term" value="F:ADP transmembrane transporter activity"/>
    <property type="evidence" value="ECO:0007669"/>
    <property type="project" value="TreeGrafter"/>
</dbReference>
<evidence type="ECO:0000256" key="10">
    <source>
        <dbReference type="RuleBase" id="RU000488"/>
    </source>
</evidence>
<dbReference type="GO" id="GO:0005778">
    <property type="term" value="C:peroxisomal membrane"/>
    <property type="evidence" value="ECO:0007669"/>
    <property type="project" value="UniProtKB-SubCell"/>
</dbReference>
<dbReference type="GO" id="GO:0044610">
    <property type="term" value="F:FMN transmembrane transporter activity"/>
    <property type="evidence" value="ECO:0007669"/>
    <property type="project" value="TreeGrafter"/>
</dbReference>
<keyword evidence="3 10" id="KW-0813">Transport</keyword>
<dbReference type="EMBL" id="JABCYN010000027">
    <property type="protein sequence ID" value="KAF6010245.1"/>
    <property type="molecule type" value="Genomic_DNA"/>
</dbReference>
<evidence type="ECO:0000313" key="13">
    <source>
        <dbReference type="EMBL" id="VUG19420.1"/>
    </source>
</evidence>
<feature type="transmembrane region" description="Helical" evidence="11">
    <location>
        <begin position="106"/>
        <end position="127"/>
    </location>
</feature>
<evidence type="ECO:0000256" key="8">
    <source>
        <dbReference type="ARBA" id="ARBA00023140"/>
    </source>
</evidence>
<dbReference type="InterPro" id="IPR018108">
    <property type="entry name" value="MCP_transmembrane"/>
</dbReference>
<evidence type="ECO:0000256" key="1">
    <source>
        <dbReference type="ARBA" id="ARBA00004585"/>
    </source>
</evidence>
<reference evidence="13 14" key="1">
    <citation type="submission" date="2019-07" db="EMBL/GenBank/DDBJ databases">
        <authorList>
            <person name="Friedrich A."/>
            <person name="Schacherer J."/>
        </authorList>
    </citation>
    <scope>NUCLEOTIDE SEQUENCE [LARGE SCALE GENOMIC DNA]</scope>
</reference>
<dbReference type="Gene3D" id="1.50.40.10">
    <property type="entry name" value="Mitochondrial carrier domain"/>
    <property type="match status" value="1"/>
</dbReference>
<feature type="repeat" description="Solcar" evidence="9">
    <location>
        <begin position="148"/>
        <end position="231"/>
    </location>
</feature>
<dbReference type="EMBL" id="CABFWN010000005">
    <property type="protein sequence ID" value="VUG19420.1"/>
    <property type="molecule type" value="Genomic_DNA"/>
</dbReference>
<dbReference type="PANTHER" id="PTHR45939">
    <property type="entry name" value="PEROXISOMAL MEMBRANE PROTEIN PMP34-RELATED"/>
    <property type="match status" value="1"/>
</dbReference>
<keyword evidence="6 11" id="KW-1133">Transmembrane helix</keyword>